<dbReference type="OrthoDB" id="2884029at2"/>
<dbReference type="Pfam" id="PF16079">
    <property type="entry name" value="Phage_holin_5_2"/>
    <property type="match status" value="1"/>
</dbReference>
<dbReference type="RefSeq" id="WP_124222317.1">
    <property type="nucleotide sequence ID" value="NZ_RKRF01000010.1"/>
</dbReference>
<sequence>MEFMNFIMEEALILVPVLMILGKMIKQAKLFPTRFIPLTLLGISLILTSTMLGFNFNSIIQAILIAGAAVFGHQLFKQMREQP</sequence>
<reference evidence="2 3" key="1">
    <citation type="submission" date="2018-11" db="EMBL/GenBank/DDBJ databases">
        <title>Genomic Encyclopedia of Type Strains, Phase IV (KMG-IV): sequencing the most valuable type-strain genomes for metagenomic binning, comparative biology and taxonomic classification.</title>
        <authorList>
            <person name="Goeker M."/>
        </authorList>
    </citation>
    <scope>NUCLEOTIDE SEQUENCE [LARGE SCALE GENOMIC DNA]</scope>
    <source>
        <strain evidence="2 3">DSM 18090</strain>
    </source>
</reference>
<evidence type="ECO:0000256" key="1">
    <source>
        <dbReference type="SAM" id="Phobius"/>
    </source>
</evidence>
<evidence type="ECO:0000313" key="2">
    <source>
        <dbReference type="EMBL" id="RPF52145.1"/>
    </source>
</evidence>
<gene>
    <name evidence="2" type="ORF">EDC24_2135</name>
</gene>
<keyword evidence="1" id="KW-0812">Transmembrane</keyword>
<keyword evidence="1" id="KW-1133">Transmembrane helix</keyword>
<keyword evidence="3" id="KW-1185">Reference proteome</keyword>
<dbReference type="EMBL" id="RKRF01000010">
    <property type="protein sequence ID" value="RPF52145.1"/>
    <property type="molecule type" value="Genomic_DNA"/>
</dbReference>
<accession>A0A3N5C2A4</accession>
<dbReference type="InterPro" id="IPR032111">
    <property type="entry name" value="Clostridium_phage_holin"/>
</dbReference>
<name>A0A3N5C2A4_9BACI</name>
<feature type="transmembrane region" description="Helical" evidence="1">
    <location>
        <begin position="59"/>
        <end position="76"/>
    </location>
</feature>
<feature type="transmembrane region" description="Helical" evidence="1">
    <location>
        <begin position="35"/>
        <end position="53"/>
    </location>
</feature>
<protein>
    <submittedName>
        <fullName evidence="2">Holin family Hol44 protein (Superfamily V)</fullName>
    </submittedName>
</protein>
<dbReference type="AlphaFoldDB" id="A0A3N5C2A4"/>
<proteinExistence type="predicted"/>
<evidence type="ECO:0000313" key="3">
    <source>
        <dbReference type="Proteomes" id="UP000276443"/>
    </source>
</evidence>
<comment type="caution">
    <text evidence="2">The sequence shown here is derived from an EMBL/GenBank/DDBJ whole genome shotgun (WGS) entry which is preliminary data.</text>
</comment>
<organism evidence="2 3">
    <name type="scientific">Aquisalibacillus elongatus</name>
    <dbReference type="NCBI Taxonomy" id="485577"/>
    <lineage>
        <taxon>Bacteria</taxon>
        <taxon>Bacillati</taxon>
        <taxon>Bacillota</taxon>
        <taxon>Bacilli</taxon>
        <taxon>Bacillales</taxon>
        <taxon>Bacillaceae</taxon>
        <taxon>Aquisalibacillus</taxon>
    </lineage>
</organism>
<feature type="transmembrane region" description="Helical" evidence="1">
    <location>
        <begin position="6"/>
        <end position="23"/>
    </location>
</feature>
<keyword evidence="1" id="KW-0472">Membrane</keyword>
<dbReference type="Proteomes" id="UP000276443">
    <property type="component" value="Unassembled WGS sequence"/>
</dbReference>